<accession>A0AAF0XX69</accession>
<proteinExistence type="predicted"/>
<keyword evidence="1" id="KW-0472">Membrane</keyword>
<dbReference type="EMBL" id="CP093351">
    <property type="protein sequence ID" value="WOH15062.1"/>
    <property type="molecule type" value="Genomic_DNA"/>
</dbReference>
<keyword evidence="1" id="KW-0812">Transmembrane</keyword>
<evidence type="ECO:0000256" key="1">
    <source>
        <dbReference type="SAM" id="Phobius"/>
    </source>
</evidence>
<reference evidence="2" key="2">
    <citation type="submission" date="2022-03" db="EMBL/GenBank/DDBJ databases">
        <title>Draft title - Genomic analysis of global carrot germplasm unveils the trajectory of domestication and the origin of high carotenoid orange carrot.</title>
        <authorList>
            <person name="Iorizzo M."/>
            <person name="Ellison S."/>
            <person name="Senalik D."/>
            <person name="Macko-Podgorni A."/>
            <person name="Grzebelus D."/>
            <person name="Bostan H."/>
            <person name="Rolling W."/>
            <person name="Curaba J."/>
            <person name="Simon P."/>
        </authorList>
    </citation>
    <scope>NUCLEOTIDE SEQUENCE</scope>
    <source>
        <tissue evidence="2">Leaf</tissue>
    </source>
</reference>
<dbReference type="Proteomes" id="UP000077755">
    <property type="component" value="Chromosome 9"/>
</dbReference>
<feature type="transmembrane region" description="Helical" evidence="1">
    <location>
        <begin position="28"/>
        <end position="54"/>
    </location>
</feature>
<gene>
    <name evidence="2" type="ORF">DCAR_0934596</name>
</gene>
<name>A0AAF0XX69_DAUCS</name>
<evidence type="ECO:0000313" key="2">
    <source>
        <dbReference type="EMBL" id="WOH15062.1"/>
    </source>
</evidence>
<protein>
    <submittedName>
        <fullName evidence="2">Uncharacterized protein</fullName>
    </submittedName>
</protein>
<evidence type="ECO:0000313" key="3">
    <source>
        <dbReference type="Proteomes" id="UP000077755"/>
    </source>
</evidence>
<keyword evidence="3" id="KW-1185">Reference proteome</keyword>
<sequence>MLIMDELPFMFVEREGFRLFCKAMHPEFLIPSLICASQLILLMMLFSLWLYLLIDVACCIS</sequence>
<reference evidence="2" key="1">
    <citation type="journal article" date="2016" name="Nat. Genet.">
        <title>A high-quality carrot genome assembly provides new insights into carotenoid accumulation and asterid genome evolution.</title>
        <authorList>
            <person name="Iorizzo M."/>
            <person name="Ellison S."/>
            <person name="Senalik D."/>
            <person name="Zeng P."/>
            <person name="Satapoomin P."/>
            <person name="Huang J."/>
            <person name="Bowman M."/>
            <person name="Iovene M."/>
            <person name="Sanseverino W."/>
            <person name="Cavagnaro P."/>
            <person name="Yildiz M."/>
            <person name="Macko-Podgorni A."/>
            <person name="Moranska E."/>
            <person name="Grzebelus E."/>
            <person name="Grzebelus D."/>
            <person name="Ashrafi H."/>
            <person name="Zheng Z."/>
            <person name="Cheng S."/>
            <person name="Spooner D."/>
            <person name="Van Deynze A."/>
            <person name="Simon P."/>
        </authorList>
    </citation>
    <scope>NUCLEOTIDE SEQUENCE</scope>
    <source>
        <tissue evidence="2">Leaf</tissue>
    </source>
</reference>
<keyword evidence="1" id="KW-1133">Transmembrane helix</keyword>
<organism evidence="2 3">
    <name type="scientific">Daucus carota subsp. sativus</name>
    <name type="common">Carrot</name>
    <dbReference type="NCBI Taxonomy" id="79200"/>
    <lineage>
        <taxon>Eukaryota</taxon>
        <taxon>Viridiplantae</taxon>
        <taxon>Streptophyta</taxon>
        <taxon>Embryophyta</taxon>
        <taxon>Tracheophyta</taxon>
        <taxon>Spermatophyta</taxon>
        <taxon>Magnoliopsida</taxon>
        <taxon>eudicotyledons</taxon>
        <taxon>Gunneridae</taxon>
        <taxon>Pentapetalae</taxon>
        <taxon>asterids</taxon>
        <taxon>campanulids</taxon>
        <taxon>Apiales</taxon>
        <taxon>Apiaceae</taxon>
        <taxon>Apioideae</taxon>
        <taxon>Scandiceae</taxon>
        <taxon>Daucinae</taxon>
        <taxon>Daucus</taxon>
        <taxon>Daucus sect. Daucus</taxon>
    </lineage>
</organism>
<dbReference type="AlphaFoldDB" id="A0AAF0XX69"/>